<keyword evidence="3" id="KW-1185">Reference proteome</keyword>
<feature type="compositionally biased region" description="Basic and acidic residues" evidence="1">
    <location>
        <begin position="75"/>
        <end position="85"/>
    </location>
</feature>
<comment type="caution">
    <text evidence="2">The sequence shown here is derived from an EMBL/GenBank/DDBJ whole genome shotgun (WGS) entry which is preliminary data.</text>
</comment>
<name>A0AAW1DDJ0_9HEMI</name>
<feature type="compositionally biased region" description="Basic and acidic residues" evidence="1">
    <location>
        <begin position="104"/>
        <end position="114"/>
    </location>
</feature>
<evidence type="ECO:0000313" key="3">
    <source>
        <dbReference type="Proteomes" id="UP001461498"/>
    </source>
</evidence>
<reference evidence="2 3" key="1">
    <citation type="submission" date="2022-12" db="EMBL/GenBank/DDBJ databases">
        <title>Chromosome-level genome assembly of true bugs.</title>
        <authorList>
            <person name="Ma L."/>
            <person name="Li H."/>
        </authorList>
    </citation>
    <scope>NUCLEOTIDE SEQUENCE [LARGE SCALE GENOMIC DNA]</scope>
    <source>
        <strain evidence="2">Lab_2022b</strain>
    </source>
</reference>
<dbReference type="AlphaFoldDB" id="A0AAW1DDJ0"/>
<evidence type="ECO:0000256" key="1">
    <source>
        <dbReference type="SAM" id="MobiDB-lite"/>
    </source>
</evidence>
<dbReference type="Proteomes" id="UP001461498">
    <property type="component" value="Unassembled WGS sequence"/>
</dbReference>
<accession>A0AAW1DDJ0</accession>
<evidence type="ECO:0000313" key="2">
    <source>
        <dbReference type="EMBL" id="KAK9509076.1"/>
    </source>
</evidence>
<organism evidence="2 3">
    <name type="scientific">Rhynocoris fuscipes</name>
    <dbReference type="NCBI Taxonomy" id="488301"/>
    <lineage>
        <taxon>Eukaryota</taxon>
        <taxon>Metazoa</taxon>
        <taxon>Ecdysozoa</taxon>
        <taxon>Arthropoda</taxon>
        <taxon>Hexapoda</taxon>
        <taxon>Insecta</taxon>
        <taxon>Pterygota</taxon>
        <taxon>Neoptera</taxon>
        <taxon>Paraneoptera</taxon>
        <taxon>Hemiptera</taxon>
        <taxon>Heteroptera</taxon>
        <taxon>Panheteroptera</taxon>
        <taxon>Cimicomorpha</taxon>
        <taxon>Reduviidae</taxon>
        <taxon>Harpactorinae</taxon>
        <taxon>Harpactorini</taxon>
        <taxon>Rhynocoris</taxon>
    </lineage>
</organism>
<protein>
    <submittedName>
        <fullName evidence="2">Uncharacterized protein</fullName>
    </submittedName>
</protein>
<feature type="region of interest" description="Disordered" evidence="1">
    <location>
        <begin position="53"/>
        <end position="114"/>
    </location>
</feature>
<gene>
    <name evidence="2" type="ORF">O3M35_006474</name>
</gene>
<proteinExistence type="predicted"/>
<sequence length="114" mass="13026">MENSQVKENIIFEKNSDLLLGNKGDSARNKEKLTESETLLKPKPACIPRYKIIRPHSYSSHNQKKKGSDSVAEDDLSKKFHEPHLSLHNSAGCRNNRLPRVHTSPKERIAKRVK</sequence>
<dbReference type="EMBL" id="JAPXFL010000003">
    <property type="protein sequence ID" value="KAK9509076.1"/>
    <property type="molecule type" value="Genomic_DNA"/>
</dbReference>